<protein>
    <submittedName>
        <fullName evidence="2">Uncharacterized protein</fullName>
    </submittedName>
</protein>
<dbReference type="GeneID" id="24136687"/>
<organism evidence="2 3">
    <name type="scientific">Saprolegnia parasitica (strain CBS 223.65)</name>
    <dbReference type="NCBI Taxonomy" id="695850"/>
    <lineage>
        <taxon>Eukaryota</taxon>
        <taxon>Sar</taxon>
        <taxon>Stramenopiles</taxon>
        <taxon>Oomycota</taxon>
        <taxon>Saprolegniomycetes</taxon>
        <taxon>Saprolegniales</taxon>
        <taxon>Saprolegniaceae</taxon>
        <taxon>Saprolegnia</taxon>
    </lineage>
</organism>
<dbReference type="OrthoDB" id="70479at2759"/>
<dbReference type="EMBL" id="KK583331">
    <property type="protein sequence ID" value="KDO19876.1"/>
    <property type="molecule type" value="Genomic_DNA"/>
</dbReference>
<keyword evidence="1" id="KW-0812">Transmembrane</keyword>
<keyword evidence="3" id="KW-1185">Reference proteome</keyword>
<dbReference type="OMA" id="CIDIVPR"/>
<evidence type="ECO:0000256" key="1">
    <source>
        <dbReference type="SAM" id="Phobius"/>
    </source>
</evidence>
<gene>
    <name evidence="2" type="ORF">SPRG_14907</name>
</gene>
<reference evidence="2 3" key="1">
    <citation type="journal article" date="2013" name="PLoS Genet.">
        <title>Distinctive expansion of potential virulence genes in the genome of the oomycete fish pathogen Saprolegnia parasitica.</title>
        <authorList>
            <person name="Jiang R.H."/>
            <person name="de Bruijn I."/>
            <person name="Haas B.J."/>
            <person name="Belmonte R."/>
            <person name="Lobach L."/>
            <person name="Christie J."/>
            <person name="van den Ackerveken G."/>
            <person name="Bottin A."/>
            <person name="Bulone V."/>
            <person name="Diaz-Moreno S.M."/>
            <person name="Dumas B."/>
            <person name="Fan L."/>
            <person name="Gaulin E."/>
            <person name="Govers F."/>
            <person name="Grenville-Briggs L.J."/>
            <person name="Horner N.R."/>
            <person name="Levin J.Z."/>
            <person name="Mammella M."/>
            <person name="Meijer H.J."/>
            <person name="Morris P."/>
            <person name="Nusbaum C."/>
            <person name="Oome S."/>
            <person name="Phillips A.J."/>
            <person name="van Rooyen D."/>
            <person name="Rzeszutek E."/>
            <person name="Saraiva M."/>
            <person name="Secombes C.J."/>
            <person name="Seidl M.F."/>
            <person name="Snel B."/>
            <person name="Stassen J.H."/>
            <person name="Sykes S."/>
            <person name="Tripathy S."/>
            <person name="van den Berg H."/>
            <person name="Vega-Arreguin J.C."/>
            <person name="Wawra S."/>
            <person name="Young S.K."/>
            <person name="Zeng Q."/>
            <person name="Dieguez-Uribeondo J."/>
            <person name="Russ C."/>
            <person name="Tyler B.M."/>
            <person name="van West P."/>
        </authorList>
    </citation>
    <scope>NUCLEOTIDE SEQUENCE [LARGE SCALE GENOMIC DNA]</scope>
    <source>
        <strain evidence="2 3">CBS 223.65</strain>
    </source>
</reference>
<feature type="transmembrane region" description="Helical" evidence="1">
    <location>
        <begin position="53"/>
        <end position="73"/>
    </location>
</feature>
<dbReference type="RefSeq" id="XP_012209433.1">
    <property type="nucleotide sequence ID" value="XM_012354043.1"/>
</dbReference>
<keyword evidence="1" id="KW-1133">Transmembrane helix</keyword>
<dbReference type="Proteomes" id="UP000030745">
    <property type="component" value="Unassembled WGS sequence"/>
</dbReference>
<proteinExistence type="predicted"/>
<dbReference type="KEGG" id="spar:SPRG_14907"/>
<dbReference type="AlphaFoldDB" id="A0A067BZZ2"/>
<evidence type="ECO:0000313" key="3">
    <source>
        <dbReference type="Proteomes" id="UP000030745"/>
    </source>
</evidence>
<name>A0A067BZZ2_SAPPC</name>
<keyword evidence="1" id="KW-0472">Membrane</keyword>
<dbReference type="VEuPathDB" id="FungiDB:SPRG_14907"/>
<accession>A0A067BZZ2</accession>
<sequence length="353" mass="38548">MSYRDEYPVGSDDDDEVCSLLNNPRRRAPLHMNSYLSQIEQHQRARLQRWRRLKILFAAIIAVATLTTLSLQYSTTWQPDAPPSFVAARAASICDSTQCIDIVPRTKLLPAVCPALDRDHIHVVADYVVGRLYLETWPGDANFTCSQPRVTNATMRYEDEITAPLAACPMDVTVTGALTPTSLSRTVSTRLYFIDHATYRTPGLAVVVSDGWDGQSIQGLPGVVLNDHAEGIWLGLAVPSGVNVTQIHMHITDAEGRRDLLEVVVTLPPTTALAGIRLDRDGRAWPPGRYHVDAANLFATSFLVLSTSSRAIAPLDDVIKPPAVFNGTAVAAACQDRVNDYCACQAATAQDEP</sequence>
<evidence type="ECO:0000313" key="2">
    <source>
        <dbReference type="EMBL" id="KDO19876.1"/>
    </source>
</evidence>